<dbReference type="InterPro" id="IPR013324">
    <property type="entry name" value="RNA_pol_sigma_r3/r4-like"/>
</dbReference>
<feature type="domain" description="RNA polymerase sigma factor 70 region 4 type 2" evidence="7">
    <location>
        <begin position="127"/>
        <end position="177"/>
    </location>
</feature>
<dbReference type="Gene3D" id="1.10.1740.10">
    <property type="match status" value="1"/>
</dbReference>
<evidence type="ECO:0000256" key="5">
    <source>
        <dbReference type="ARBA" id="ARBA00023163"/>
    </source>
</evidence>
<organism evidence="8 9">
    <name type="scientific">Breznakibacter xylanolyticus</name>
    <dbReference type="NCBI Taxonomy" id="990"/>
    <lineage>
        <taxon>Bacteria</taxon>
        <taxon>Pseudomonadati</taxon>
        <taxon>Bacteroidota</taxon>
        <taxon>Bacteroidia</taxon>
        <taxon>Marinilabiliales</taxon>
        <taxon>Marinilabiliaceae</taxon>
        <taxon>Breznakibacter</taxon>
    </lineage>
</organism>
<keyword evidence="9" id="KW-1185">Reference proteome</keyword>
<evidence type="ECO:0000259" key="7">
    <source>
        <dbReference type="Pfam" id="PF08281"/>
    </source>
</evidence>
<dbReference type="GO" id="GO:0006352">
    <property type="term" value="P:DNA-templated transcription initiation"/>
    <property type="evidence" value="ECO:0007669"/>
    <property type="project" value="InterPro"/>
</dbReference>
<keyword evidence="4" id="KW-0238">DNA-binding</keyword>
<keyword evidence="3" id="KW-0731">Sigma factor</keyword>
<protein>
    <submittedName>
        <fullName evidence="8">RNA polymerase sigma-70 factor (ECF subfamily)</fullName>
    </submittedName>
</protein>
<dbReference type="InterPro" id="IPR036388">
    <property type="entry name" value="WH-like_DNA-bd_sf"/>
</dbReference>
<dbReference type="InterPro" id="IPR014284">
    <property type="entry name" value="RNA_pol_sigma-70_dom"/>
</dbReference>
<evidence type="ECO:0000313" key="8">
    <source>
        <dbReference type="EMBL" id="PZX12935.1"/>
    </source>
</evidence>
<keyword evidence="2" id="KW-0805">Transcription regulation</keyword>
<proteinExistence type="inferred from homology"/>
<dbReference type="SUPFAM" id="SSF88659">
    <property type="entry name" value="Sigma3 and sigma4 domains of RNA polymerase sigma factors"/>
    <property type="match status" value="1"/>
</dbReference>
<evidence type="ECO:0000256" key="1">
    <source>
        <dbReference type="ARBA" id="ARBA00010641"/>
    </source>
</evidence>
<dbReference type="RefSeq" id="WP_111446569.1">
    <property type="nucleotide sequence ID" value="NZ_QKZK01000028.1"/>
</dbReference>
<dbReference type="SUPFAM" id="SSF88946">
    <property type="entry name" value="Sigma2 domain of RNA polymerase sigma factors"/>
    <property type="match status" value="1"/>
</dbReference>
<evidence type="ECO:0000256" key="3">
    <source>
        <dbReference type="ARBA" id="ARBA00023082"/>
    </source>
</evidence>
<dbReference type="Gene3D" id="1.10.10.10">
    <property type="entry name" value="Winged helix-like DNA-binding domain superfamily/Winged helix DNA-binding domain"/>
    <property type="match status" value="1"/>
</dbReference>
<dbReference type="Pfam" id="PF08281">
    <property type="entry name" value="Sigma70_r4_2"/>
    <property type="match status" value="1"/>
</dbReference>
<dbReference type="CDD" id="cd06171">
    <property type="entry name" value="Sigma70_r4"/>
    <property type="match status" value="1"/>
</dbReference>
<reference evidence="8 9" key="1">
    <citation type="submission" date="2018-06" db="EMBL/GenBank/DDBJ databases">
        <title>Genomic Encyclopedia of Archaeal and Bacterial Type Strains, Phase II (KMG-II): from individual species to whole genera.</title>
        <authorList>
            <person name="Goeker M."/>
        </authorList>
    </citation>
    <scope>NUCLEOTIDE SEQUENCE [LARGE SCALE GENOMIC DNA]</scope>
    <source>
        <strain evidence="8 9">DSM 6779</strain>
    </source>
</reference>
<evidence type="ECO:0000313" key="9">
    <source>
        <dbReference type="Proteomes" id="UP000249239"/>
    </source>
</evidence>
<dbReference type="InterPro" id="IPR013325">
    <property type="entry name" value="RNA_pol_sigma_r2"/>
</dbReference>
<dbReference type="InterPro" id="IPR013249">
    <property type="entry name" value="RNA_pol_sigma70_r4_t2"/>
</dbReference>
<dbReference type="PANTHER" id="PTHR43133:SF8">
    <property type="entry name" value="RNA POLYMERASE SIGMA FACTOR HI_1459-RELATED"/>
    <property type="match status" value="1"/>
</dbReference>
<dbReference type="NCBIfam" id="TIGR02937">
    <property type="entry name" value="sigma70-ECF"/>
    <property type="match status" value="1"/>
</dbReference>
<evidence type="ECO:0000259" key="6">
    <source>
        <dbReference type="Pfam" id="PF04542"/>
    </source>
</evidence>
<dbReference type="GO" id="GO:0016987">
    <property type="term" value="F:sigma factor activity"/>
    <property type="evidence" value="ECO:0007669"/>
    <property type="project" value="UniProtKB-KW"/>
</dbReference>
<dbReference type="EMBL" id="QKZK01000028">
    <property type="protein sequence ID" value="PZX12935.1"/>
    <property type="molecule type" value="Genomic_DNA"/>
</dbReference>
<dbReference type="GO" id="GO:0003677">
    <property type="term" value="F:DNA binding"/>
    <property type="evidence" value="ECO:0007669"/>
    <property type="project" value="UniProtKB-KW"/>
</dbReference>
<dbReference type="OrthoDB" id="1027298at2"/>
<gene>
    <name evidence="8" type="ORF">LX69_02739</name>
</gene>
<comment type="caution">
    <text evidence="8">The sequence shown here is derived from an EMBL/GenBank/DDBJ whole genome shotgun (WGS) entry which is preliminary data.</text>
</comment>
<dbReference type="InterPro" id="IPR007627">
    <property type="entry name" value="RNA_pol_sigma70_r2"/>
</dbReference>
<dbReference type="Pfam" id="PF04542">
    <property type="entry name" value="Sigma70_r2"/>
    <property type="match status" value="1"/>
</dbReference>
<evidence type="ECO:0000256" key="4">
    <source>
        <dbReference type="ARBA" id="ARBA00023125"/>
    </source>
</evidence>
<dbReference type="AlphaFoldDB" id="A0A2W7MXP5"/>
<sequence length="188" mass="22704">MEFRAFSAFTDEQILHEIVHNHRHELFEVLYKRYFPKVVDKCYSFLKKRSLAHEVANDVMSKTYEKLGDFKHNATFSSWLYSITYNYCIDYLRLQKKLHYPQWNQDNELPEIIDETEEDVFEVNFHNLMTILESVHPEEKAMILMKYQDNLSIKEISVALRVSESACKMRLKRAKARVLYLYKEKFKE</sequence>
<feature type="domain" description="RNA polymerase sigma-70 region 2" evidence="6">
    <location>
        <begin position="30"/>
        <end position="96"/>
    </location>
</feature>
<name>A0A2W7MXP5_9BACT</name>
<evidence type="ECO:0000256" key="2">
    <source>
        <dbReference type="ARBA" id="ARBA00023015"/>
    </source>
</evidence>
<dbReference type="PANTHER" id="PTHR43133">
    <property type="entry name" value="RNA POLYMERASE ECF-TYPE SIGMA FACTO"/>
    <property type="match status" value="1"/>
</dbReference>
<dbReference type="Proteomes" id="UP000249239">
    <property type="component" value="Unassembled WGS sequence"/>
</dbReference>
<keyword evidence="5" id="KW-0804">Transcription</keyword>
<accession>A0A2W7MXP5</accession>
<comment type="similarity">
    <text evidence="1">Belongs to the sigma-70 factor family. ECF subfamily.</text>
</comment>
<dbReference type="InterPro" id="IPR039425">
    <property type="entry name" value="RNA_pol_sigma-70-like"/>
</dbReference>